<evidence type="ECO:0000256" key="2">
    <source>
        <dbReference type="ARBA" id="ARBA00023012"/>
    </source>
</evidence>
<evidence type="ECO:0000313" key="8">
    <source>
        <dbReference type="EMBL" id="MDP9805846.1"/>
    </source>
</evidence>
<dbReference type="InterPro" id="IPR016032">
    <property type="entry name" value="Sig_transdc_resp-reg_C-effctor"/>
</dbReference>
<dbReference type="Pfam" id="PF00072">
    <property type="entry name" value="Response_reg"/>
    <property type="match status" value="1"/>
</dbReference>
<dbReference type="CDD" id="cd17574">
    <property type="entry name" value="REC_OmpR"/>
    <property type="match status" value="1"/>
</dbReference>
<evidence type="ECO:0000313" key="9">
    <source>
        <dbReference type="Proteomes" id="UP001243212"/>
    </source>
</evidence>
<feature type="modified residue" description="4-aspartylphosphate" evidence="4">
    <location>
        <position position="54"/>
    </location>
</feature>
<keyword evidence="9" id="KW-1185">Reference proteome</keyword>
<dbReference type="Gene3D" id="1.10.10.10">
    <property type="entry name" value="Winged helix-like DNA-binding domain superfamily/Winged helix DNA-binding domain"/>
    <property type="match status" value="1"/>
</dbReference>
<dbReference type="InterPro" id="IPR001789">
    <property type="entry name" value="Sig_transdc_resp-reg_receiver"/>
</dbReference>
<dbReference type="InterPro" id="IPR036388">
    <property type="entry name" value="WH-like_DNA-bd_sf"/>
</dbReference>
<evidence type="ECO:0000259" key="7">
    <source>
        <dbReference type="PROSITE" id="PS51755"/>
    </source>
</evidence>
<dbReference type="EMBL" id="JAUSQX010000001">
    <property type="protein sequence ID" value="MDP9805846.1"/>
    <property type="molecule type" value="Genomic_DNA"/>
</dbReference>
<protein>
    <submittedName>
        <fullName evidence="8">DNA-binding response OmpR family regulator</fullName>
    </submittedName>
</protein>
<keyword evidence="2" id="KW-0902">Two-component regulatory system</keyword>
<evidence type="ECO:0000256" key="5">
    <source>
        <dbReference type="PROSITE-ProRule" id="PRU01091"/>
    </source>
</evidence>
<dbReference type="Gene3D" id="3.40.50.2300">
    <property type="match status" value="1"/>
</dbReference>
<accession>A0ABT9NEP0</accession>
<feature type="DNA-binding region" description="OmpR/PhoB-type" evidence="5">
    <location>
        <begin position="122"/>
        <end position="224"/>
    </location>
</feature>
<dbReference type="Pfam" id="PF00486">
    <property type="entry name" value="Trans_reg_C"/>
    <property type="match status" value="1"/>
</dbReference>
<evidence type="ECO:0000256" key="3">
    <source>
        <dbReference type="ARBA" id="ARBA00023125"/>
    </source>
</evidence>
<comment type="caution">
    <text evidence="8">The sequence shown here is derived from an EMBL/GenBank/DDBJ whole genome shotgun (WGS) entry which is preliminary data.</text>
</comment>
<dbReference type="SUPFAM" id="SSF52172">
    <property type="entry name" value="CheY-like"/>
    <property type="match status" value="1"/>
</dbReference>
<keyword evidence="3 5" id="KW-0238">DNA-binding</keyword>
<dbReference type="PROSITE" id="PS51755">
    <property type="entry name" value="OMPR_PHOB"/>
    <property type="match status" value="1"/>
</dbReference>
<evidence type="ECO:0000259" key="6">
    <source>
        <dbReference type="PROSITE" id="PS50110"/>
    </source>
</evidence>
<reference evidence="8 9" key="1">
    <citation type="submission" date="2023-07" db="EMBL/GenBank/DDBJ databases">
        <title>Sequencing the genomes of 1000 actinobacteria strains.</title>
        <authorList>
            <person name="Klenk H.-P."/>
        </authorList>
    </citation>
    <scope>NUCLEOTIDE SEQUENCE [LARGE SCALE GENOMIC DNA]</scope>
    <source>
        <strain evidence="8 9">DSM 17163</strain>
    </source>
</reference>
<dbReference type="SMART" id="SM00448">
    <property type="entry name" value="REC"/>
    <property type="match status" value="1"/>
</dbReference>
<organism evidence="8 9">
    <name type="scientific">Trueperella bonasi</name>
    <dbReference type="NCBI Taxonomy" id="312286"/>
    <lineage>
        <taxon>Bacteria</taxon>
        <taxon>Bacillati</taxon>
        <taxon>Actinomycetota</taxon>
        <taxon>Actinomycetes</taxon>
        <taxon>Actinomycetales</taxon>
        <taxon>Actinomycetaceae</taxon>
        <taxon>Trueperella</taxon>
    </lineage>
</organism>
<gene>
    <name evidence="8" type="ORF">J2S70_000428</name>
</gene>
<feature type="domain" description="OmpR/PhoB-type" evidence="7">
    <location>
        <begin position="122"/>
        <end position="224"/>
    </location>
</feature>
<evidence type="ECO:0000256" key="4">
    <source>
        <dbReference type="PROSITE-ProRule" id="PRU00169"/>
    </source>
</evidence>
<dbReference type="PANTHER" id="PTHR48111:SF40">
    <property type="entry name" value="PHOSPHATE REGULON TRANSCRIPTIONAL REGULATORY PROTEIN PHOB"/>
    <property type="match status" value="1"/>
</dbReference>
<dbReference type="Gene3D" id="6.10.250.690">
    <property type="match status" value="1"/>
</dbReference>
<dbReference type="InterPro" id="IPR011006">
    <property type="entry name" value="CheY-like_superfamily"/>
</dbReference>
<dbReference type="Proteomes" id="UP001243212">
    <property type="component" value="Unassembled WGS sequence"/>
</dbReference>
<dbReference type="InterPro" id="IPR039420">
    <property type="entry name" value="WalR-like"/>
</dbReference>
<dbReference type="PANTHER" id="PTHR48111">
    <property type="entry name" value="REGULATOR OF RPOS"/>
    <property type="match status" value="1"/>
</dbReference>
<dbReference type="SMART" id="SM00862">
    <property type="entry name" value="Trans_reg_C"/>
    <property type="match status" value="1"/>
</dbReference>
<proteinExistence type="predicted"/>
<dbReference type="RefSeq" id="WP_307682103.1">
    <property type="nucleotide sequence ID" value="NZ_JAUSQX010000001.1"/>
</dbReference>
<evidence type="ECO:0000256" key="1">
    <source>
        <dbReference type="ARBA" id="ARBA00022553"/>
    </source>
</evidence>
<feature type="domain" description="Response regulatory" evidence="6">
    <location>
        <begin position="5"/>
        <end position="119"/>
    </location>
</feature>
<dbReference type="PROSITE" id="PS50110">
    <property type="entry name" value="RESPONSE_REGULATORY"/>
    <property type="match status" value="1"/>
</dbReference>
<dbReference type="GO" id="GO:0003677">
    <property type="term" value="F:DNA binding"/>
    <property type="evidence" value="ECO:0007669"/>
    <property type="project" value="UniProtKB-KW"/>
</dbReference>
<keyword evidence="1 4" id="KW-0597">Phosphoprotein</keyword>
<name>A0ABT9NEP0_9ACTO</name>
<dbReference type="InterPro" id="IPR001867">
    <property type="entry name" value="OmpR/PhoB-type_DNA-bd"/>
</dbReference>
<sequence length="236" mass="26054">MTKPLVLVVDDEKQMLSIVTFALSTQGFDTRTATDVAGAWNLLTTTVFDLIVLDIMLPHGSGLDLTRRIRANGMTTPIILLTALDAEHNRIAGLEAGADDYLAKPFSPRELALRAEAIYRRTSAIEPPKDCFGPLTASRTGIYTESTLLTLSATEARLLRRLIRYAPESVSHVQLLNEVWETTDRSGASDMIKSTVYRLRRRLRQQGVKQVSIVTVPGGYQLVESSPSINSNIPTR</sequence>
<dbReference type="SUPFAM" id="SSF46894">
    <property type="entry name" value="C-terminal effector domain of the bipartite response regulators"/>
    <property type="match status" value="1"/>
</dbReference>